<dbReference type="EMBL" id="MGIO01000012">
    <property type="protein sequence ID" value="OGM89968.1"/>
    <property type="molecule type" value="Genomic_DNA"/>
</dbReference>
<evidence type="ECO:0000256" key="6">
    <source>
        <dbReference type="SAM" id="Phobius"/>
    </source>
</evidence>
<evidence type="ECO:0000259" key="7">
    <source>
        <dbReference type="Pfam" id="PF09335"/>
    </source>
</evidence>
<organism evidence="8 9">
    <name type="scientific">Candidatus Wolfebacteria bacterium RBG_13_41_7</name>
    <dbReference type="NCBI Taxonomy" id="1802554"/>
    <lineage>
        <taxon>Bacteria</taxon>
        <taxon>Candidatus Wolfeibacteriota</taxon>
    </lineage>
</organism>
<dbReference type="GO" id="GO:0005886">
    <property type="term" value="C:plasma membrane"/>
    <property type="evidence" value="ECO:0007669"/>
    <property type="project" value="UniProtKB-SubCell"/>
</dbReference>
<dbReference type="InterPro" id="IPR032816">
    <property type="entry name" value="VTT_dom"/>
</dbReference>
<evidence type="ECO:0000313" key="9">
    <source>
        <dbReference type="Proteomes" id="UP000182002"/>
    </source>
</evidence>
<evidence type="ECO:0000256" key="2">
    <source>
        <dbReference type="ARBA" id="ARBA00022475"/>
    </source>
</evidence>
<keyword evidence="5 6" id="KW-0472">Membrane</keyword>
<proteinExistence type="predicted"/>
<keyword evidence="4 6" id="KW-1133">Transmembrane helix</keyword>
<keyword evidence="2" id="KW-1003">Cell membrane</keyword>
<evidence type="ECO:0000256" key="3">
    <source>
        <dbReference type="ARBA" id="ARBA00022692"/>
    </source>
</evidence>
<sequence length="215" mass="24668">MISTVLEIISGFILLVIGKIGYVGVFFLMFFQSLNIPIPSEITMPFSGFLAYRGDFVFWFAVLAGTLGSFFGSLLSYYLASFLVCNGWREKYRILKFLISDENLALAERWFQKYGALSVFIGRLTPIVSTFISFPAGLAKMKISVFSILTLCGSFLWSSFLVYLGFIFGENWSVLQIYFRKFDYLILTAILLGIGWWIWRHFKPFNKNTSIIDKI</sequence>
<evidence type="ECO:0000256" key="5">
    <source>
        <dbReference type="ARBA" id="ARBA00023136"/>
    </source>
</evidence>
<evidence type="ECO:0000256" key="1">
    <source>
        <dbReference type="ARBA" id="ARBA00004651"/>
    </source>
</evidence>
<dbReference type="AlphaFoldDB" id="A0A1F8DQ57"/>
<accession>A0A1F8DQ57</accession>
<comment type="caution">
    <text evidence="8">The sequence shown here is derived from an EMBL/GenBank/DDBJ whole genome shotgun (WGS) entry which is preliminary data.</text>
</comment>
<feature type="domain" description="VTT" evidence="7">
    <location>
        <begin position="38"/>
        <end position="165"/>
    </location>
</feature>
<evidence type="ECO:0000313" key="8">
    <source>
        <dbReference type="EMBL" id="OGM89968.1"/>
    </source>
</evidence>
<feature type="transmembrane region" description="Helical" evidence="6">
    <location>
        <begin position="12"/>
        <end position="36"/>
    </location>
</feature>
<evidence type="ECO:0000256" key="4">
    <source>
        <dbReference type="ARBA" id="ARBA00022989"/>
    </source>
</evidence>
<dbReference type="PANTHER" id="PTHR42709:SF6">
    <property type="entry name" value="UNDECAPRENYL PHOSPHATE TRANSPORTER A"/>
    <property type="match status" value="1"/>
</dbReference>
<comment type="subcellular location">
    <subcellularLocation>
        <location evidence="1">Cell membrane</location>
        <topology evidence="1">Multi-pass membrane protein</topology>
    </subcellularLocation>
</comment>
<keyword evidence="3 6" id="KW-0812">Transmembrane</keyword>
<dbReference type="PANTHER" id="PTHR42709">
    <property type="entry name" value="ALKALINE PHOSPHATASE LIKE PROTEIN"/>
    <property type="match status" value="1"/>
</dbReference>
<protein>
    <recommendedName>
        <fullName evidence="7">VTT domain-containing protein</fullName>
    </recommendedName>
</protein>
<gene>
    <name evidence="8" type="ORF">A3J77_00665</name>
</gene>
<dbReference type="Pfam" id="PF09335">
    <property type="entry name" value="VTT_dom"/>
    <property type="match status" value="1"/>
</dbReference>
<dbReference type="InterPro" id="IPR051311">
    <property type="entry name" value="DedA_domain"/>
</dbReference>
<name>A0A1F8DQ57_9BACT</name>
<dbReference type="Proteomes" id="UP000182002">
    <property type="component" value="Unassembled WGS sequence"/>
</dbReference>
<reference evidence="8 9" key="1">
    <citation type="journal article" date="2016" name="Nat. Commun.">
        <title>Thousands of microbial genomes shed light on interconnected biogeochemical processes in an aquifer system.</title>
        <authorList>
            <person name="Anantharaman K."/>
            <person name="Brown C.T."/>
            <person name="Hug L.A."/>
            <person name="Sharon I."/>
            <person name="Castelle C.J."/>
            <person name="Probst A.J."/>
            <person name="Thomas B.C."/>
            <person name="Singh A."/>
            <person name="Wilkins M.J."/>
            <person name="Karaoz U."/>
            <person name="Brodie E.L."/>
            <person name="Williams K.H."/>
            <person name="Hubbard S.S."/>
            <person name="Banfield J.F."/>
        </authorList>
    </citation>
    <scope>NUCLEOTIDE SEQUENCE [LARGE SCALE GENOMIC DNA]</scope>
</reference>
<feature type="transmembrane region" description="Helical" evidence="6">
    <location>
        <begin position="181"/>
        <end position="199"/>
    </location>
</feature>
<feature type="transmembrane region" description="Helical" evidence="6">
    <location>
        <begin position="146"/>
        <end position="169"/>
    </location>
</feature>
<feature type="transmembrane region" description="Helical" evidence="6">
    <location>
        <begin position="56"/>
        <end position="85"/>
    </location>
</feature>